<reference evidence="2 3" key="1">
    <citation type="submission" date="2024-03" db="EMBL/GenBank/DDBJ databases">
        <title>Draft genome sequence of Pseudonocardia carboxydivorans JCM 14827.</title>
        <authorList>
            <person name="Duangmal K."/>
        </authorList>
    </citation>
    <scope>NUCLEOTIDE SEQUENCE [LARGE SCALE GENOMIC DNA]</scope>
    <source>
        <strain evidence="2 3">JCM 14827</strain>
    </source>
</reference>
<dbReference type="EMBL" id="JBBPIX010000014">
    <property type="protein sequence ID" value="MEK6466482.1"/>
    <property type="molecule type" value="Genomic_DNA"/>
</dbReference>
<dbReference type="PANTHER" id="PTHR43459:SF1">
    <property type="entry name" value="EG:BACN32G11.4 PROTEIN"/>
    <property type="match status" value="1"/>
</dbReference>
<evidence type="ECO:0000313" key="3">
    <source>
        <dbReference type="Proteomes" id="UP001367513"/>
    </source>
</evidence>
<dbReference type="Gene3D" id="3.90.226.10">
    <property type="entry name" value="2-enoyl-CoA Hydratase, Chain A, domain 1"/>
    <property type="match status" value="1"/>
</dbReference>
<dbReference type="Gene3D" id="1.10.12.10">
    <property type="entry name" value="Lyase 2-enoyl-coa Hydratase, Chain A, domain 2"/>
    <property type="match status" value="1"/>
</dbReference>
<dbReference type="InterPro" id="IPR001753">
    <property type="entry name" value="Enoyl-CoA_hydra/iso"/>
</dbReference>
<accession>A0ABU9AKT9</accession>
<organism evidence="2 3">
    <name type="scientific">Pseudonocardia alni subsp. carboxydivorans</name>
    <dbReference type="NCBI Taxonomy" id="415010"/>
    <lineage>
        <taxon>Bacteria</taxon>
        <taxon>Bacillati</taxon>
        <taxon>Actinomycetota</taxon>
        <taxon>Actinomycetes</taxon>
        <taxon>Pseudonocardiales</taxon>
        <taxon>Pseudonocardiaceae</taxon>
        <taxon>Pseudonocardia</taxon>
    </lineage>
</organism>
<comment type="similarity">
    <text evidence="1">Belongs to the enoyl-CoA hydratase/isomerase family.</text>
</comment>
<dbReference type="SUPFAM" id="SSF52096">
    <property type="entry name" value="ClpP/crotonase"/>
    <property type="match status" value="1"/>
</dbReference>
<dbReference type="InterPro" id="IPR029045">
    <property type="entry name" value="ClpP/crotonase-like_dom_sf"/>
</dbReference>
<dbReference type="PANTHER" id="PTHR43459">
    <property type="entry name" value="ENOYL-COA HYDRATASE"/>
    <property type="match status" value="1"/>
</dbReference>
<name>A0ABU9AKT9_PSEA5</name>
<dbReference type="RefSeq" id="WP_346107972.1">
    <property type="nucleotide sequence ID" value="NZ_BAAAOD010000079.1"/>
</dbReference>
<dbReference type="Pfam" id="PF00378">
    <property type="entry name" value="ECH_1"/>
    <property type="match status" value="1"/>
</dbReference>
<protein>
    <submittedName>
        <fullName evidence="2">Enoyl-CoA hydratase-related protein</fullName>
    </submittedName>
</protein>
<keyword evidence="3" id="KW-1185">Reference proteome</keyword>
<dbReference type="Proteomes" id="UP001367513">
    <property type="component" value="Unassembled WGS sequence"/>
</dbReference>
<evidence type="ECO:0000313" key="2">
    <source>
        <dbReference type="EMBL" id="MEK6466482.1"/>
    </source>
</evidence>
<comment type="caution">
    <text evidence="2">The sequence shown here is derived from an EMBL/GenBank/DDBJ whole genome shotgun (WGS) entry which is preliminary data.</text>
</comment>
<sequence>MPTTDAPVVAAVHGAAAGVGLGLVCAADLVVAAQEAVFTTAYGGIGLTSDAGVSWFLPRLVGLRRAQEMFLTGRRLTAAEALDWGLVTTVVPDDEVDAAAREHAASVAAGPTRAFGAVRRLLRRSGDTDLHTHLADEQDSVVEAGRGSDLLEGARALAERRRPRFTGA</sequence>
<dbReference type="CDD" id="cd06558">
    <property type="entry name" value="crotonase-like"/>
    <property type="match status" value="1"/>
</dbReference>
<proteinExistence type="inferred from homology"/>
<evidence type="ECO:0000256" key="1">
    <source>
        <dbReference type="ARBA" id="ARBA00005254"/>
    </source>
</evidence>
<gene>
    <name evidence="2" type="ORF">WG925_22285</name>
</gene>
<dbReference type="InterPro" id="IPR014748">
    <property type="entry name" value="Enoyl-CoA_hydra_C"/>
</dbReference>